<comment type="caution">
    <text evidence="1">The sequence shown here is derived from an EMBL/GenBank/DDBJ whole genome shotgun (WGS) entry which is preliminary data.</text>
</comment>
<evidence type="ECO:0000313" key="1">
    <source>
        <dbReference type="EMBL" id="CAG7836190.1"/>
    </source>
</evidence>
<gene>
    <name evidence="1" type="ORF">AFUS01_LOCUS45458</name>
</gene>
<name>A0A8J2PTC3_9HEXA</name>
<dbReference type="AlphaFoldDB" id="A0A8J2PTC3"/>
<dbReference type="Proteomes" id="UP000708208">
    <property type="component" value="Unassembled WGS sequence"/>
</dbReference>
<evidence type="ECO:0000313" key="2">
    <source>
        <dbReference type="Proteomes" id="UP000708208"/>
    </source>
</evidence>
<keyword evidence="2" id="KW-1185">Reference proteome</keyword>
<proteinExistence type="predicted"/>
<accession>A0A8J2PTC3</accession>
<dbReference type="EMBL" id="CAJVCH010570918">
    <property type="protein sequence ID" value="CAG7836190.1"/>
    <property type="molecule type" value="Genomic_DNA"/>
</dbReference>
<reference evidence="1" key="1">
    <citation type="submission" date="2021-06" db="EMBL/GenBank/DDBJ databases">
        <authorList>
            <person name="Hodson N. C."/>
            <person name="Mongue J. A."/>
            <person name="Jaron S. K."/>
        </authorList>
    </citation>
    <scope>NUCLEOTIDE SEQUENCE</scope>
</reference>
<protein>
    <submittedName>
        <fullName evidence="1">Uncharacterized protein</fullName>
    </submittedName>
</protein>
<organism evidence="1 2">
    <name type="scientific">Allacma fusca</name>
    <dbReference type="NCBI Taxonomy" id="39272"/>
    <lineage>
        <taxon>Eukaryota</taxon>
        <taxon>Metazoa</taxon>
        <taxon>Ecdysozoa</taxon>
        <taxon>Arthropoda</taxon>
        <taxon>Hexapoda</taxon>
        <taxon>Collembola</taxon>
        <taxon>Symphypleona</taxon>
        <taxon>Sminthuridae</taxon>
        <taxon>Allacma</taxon>
    </lineage>
</organism>
<sequence>MTSTFTSRLLKCKNYVKLRSRYRKLQTSVSDSETRLTTLDQNQQSIVEQCNKLLLTNVHVESIQDMNVPANSSGDYSQWTVFQSSGSD</sequence>